<accession>A0A0E3GQK6</accession>
<organism evidence="5 6">
    <name type="scientific">Clostridium scatologenes</name>
    <dbReference type="NCBI Taxonomy" id="1548"/>
    <lineage>
        <taxon>Bacteria</taxon>
        <taxon>Bacillati</taxon>
        <taxon>Bacillota</taxon>
        <taxon>Clostridia</taxon>
        <taxon>Eubacteriales</taxon>
        <taxon>Clostridiaceae</taxon>
        <taxon>Clostridium</taxon>
    </lineage>
</organism>
<dbReference type="Gene3D" id="3.30.465.10">
    <property type="match status" value="1"/>
</dbReference>
<dbReference type="GO" id="GO:0016491">
    <property type="term" value="F:oxidoreductase activity"/>
    <property type="evidence" value="ECO:0007669"/>
    <property type="project" value="UniProtKB-KW"/>
</dbReference>
<dbReference type="InterPro" id="IPR036683">
    <property type="entry name" value="CO_DH_flav_C_dom_sf"/>
</dbReference>
<dbReference type="GO" id="GO:0071949">
    <property type="term" value="F:FAD binding"/>
    <property type="evidence" value="ECO:0007669"/>
    <property type="project" value="InterPro"/>
</dbReference>
<protein>
    <submittedName>
        <fullName evidence="5">Molybdopterin dehydrogenase FAD-binding</fullName>
    </submittedName>
</protein>
<sequence>MFTILDLVQPNTIDEAYKVLVDKKSNTILGGCAFLRMGAKRIGTAVDLSKLNLNYIKEDDEYIEVGAMTTFRDIETSPLFKEYFNGILPKSVSNIIGVQFRNVVTVGATVYSKYGFSDLITALLCLDTEVELYKGKRMSLEEFLERPYEKDILTRIFIKKNNRKAVYGNLRNAISDYPILNVSVSRLEDKWTVVVGARPLHAKIAKGASRELSSGNFSIENVENVANIASEEMHFGSNMRGSAKYRKSMCKVLVKRAIMEVLQCK</sequence>
<dbReference type="Pfam" id="PF03450">
    <property type="entry name" value="CO_deh_flav_C"/>
    <property type="match status" value="1"/>
</dbReference>
<dbReference type="PANTHER" id="PTHR42659:SF2">
    <property type="entry name" value="XANTHINE DEHYDROGENASE SUBUNIT C-RELATED"/>
    <property type="match status" value="1"/>
</dbReference>
<dbReference type="InterPro" id="IPR051312">
    <property type="entry name" value="Diverse_Substr_Oxidored"/>
</dbReference>
<dbReference type="STRING" id="1548.CSCA_1611"/>
<evidence type="ECO:0000259" key="4">
    <source>
        <dbReference type="PROSITE" id="PS51387"/>
    </source>
</evidence>
<evidence type="ECO:0000256" key="1">
    <source>
        <dbReference type="ARBA" id="ARBA00022630"/>
    </source>
</evidence>
<keyword evidence="2" id="KW-0274">FAD</keyword>
<dbReference type="Pfam" id="PF00941">
    <property type="entry name" value="FAD_binding_5"/>
    <property type="match status" value="1"/>
</dbReference>
<feature type="domain" description="FAD-binding PCMH-type" evidence="4">
    <location>
        <begin position="1"/>
        <end position="163"/>
    </location>
</feature>
<dbReference type="RefSeq" id="WP_029159308.1">
    <property type="nucleotide sequence ID" value="NZ_CP009933.1"/>
</dbReference>
<gene>
    <name evidence="5" type="ORF">CSCA_1611</name>
</gene>
<evidence type="ECO:0000313" key="5">
    <source>
        <dbReference type="EMBL" id="AKA68736.1"/>
    </source>
</evidence>
<dbReference type="SUPFAM" id="SSF55447">
    <property type="entry name" value="CO dehydrogenase flavoprotein C-terminal domain-like"/>
    <property type="match status" value="1"/>
</dbReference>
<dbReference type="HOGENOM" id="CLU_073026_0_0_9"/>
<dbReference type="EMBL" id="CP009933">
    <property type="protein sequence ID" value="AKA68736.1"/>
    <property type="molecule type" value="Genomic_DNA"/>
</dbReference>
<dbReference type="KEGG" id="csq:CSCA_1611"/>
<proteinExistence type="predicted"/>
<dbReference type="InterPro" id="IPR036318">
    <property type="entry name" value="FAD-bd_PCMH-like_sf"/>
</dbReference>
<dbReference type="SUPFAM" id="SSF56176">
    <property type="entry name" value="FAD-binding/transporter-associated domain-like"/>
    <property type="match status" value="1"/>
</dbReference>
<dbReference type="PANTHER" id="PTHR42659">
    <property type="entry name" value="XANTHINE DEHYDROGENASE SUBUNIT C-RELATED"/>
    <property type="match status" value="1"/>
</dbReference>
<keyword evidence="1" id="KW-0285">Flavoprotein</keyword>
<evidence type="ECO:0000313" key="6">
    <source>
        <dbReference type="Proteomes" id="UP000033115"/>
    </source>
</evidence>
<dbReference type="InterPro" id="IPR016166">
    <property type="entry name" value="FAD-bd_PCMH"/>
</dbReference>
<dbReference type="Proteomes" id="UP000033115">
    <property type="component" value="Chromosome"/>
</dbReference>
<evidence type="ECO:0000256" key="3">
    <source>
        <dbReference type="ARBA" id="ARBA00023002"/>
    </source>
</evidence>
<keyword evidence="3" id="KW-0560">Oxidoreductase</keyword>
<keyword evidence="6" id="KW-1185">Reference proteome</keyword>
<dbReference type="PROSITE" id="PS51387">
    <property type="entry name" value="FAD_PCMH"/>
    <property type="match status" value="1"/>
</dbReference>
<dbReference type="AlphaFoldDB" id="A0A0E3GQK6"/>
<dbReference type="Gene3D" id="3.30.390.50">
    <property type="entry name" value="CO dehydrogenase flavoprotein, C-terminal domain"/>
    <property type="match status" value="1"/>
</dbReference>
<dbReference type="SMART" id="SM01092">
    <property type="entry name" value="CO_deh_flav_C"/>
    <property type="match status" value="1"/>
</dbReference>
<dbReference type="InterPro" id="IPR016169">
    <property type="entry name" value="FAD-bd_PCMH_sub2"/>
</dbReference>
<reference evidence="5 6" key="1">
    <citation type="journal article" date="2015" name="J. Biotechnol.">
        <title>Complete genome sequence of a malodorant-producing acetogen, Clostridium scatologenes ATCC 25775(T).</title>
        <authorList>
            <person name="Zhu Z."/>
            <person name="Guo T."/>
            <person name="Zheng H."/>
            <person name="Song T."/>
            <person name="Ouyang P."/>
            <person name="Xie J."/>
        </authorList>
    </citation>
    <scope>NUCLEOTIDE SEQUENCE [LARGE SCALE GENOMIC DNA]</scope>
    <source>
        <strain evidence="5 6">ATCC 25775</strain>
    </source>
</reference>
<name>A0A0E3GQK6_CLOSL</name>
<dbReference type="InterPro" id="IPR002346">
    <property type="entry name" value="Mopterin_DH_FAD-bd"/>
</dbReference>
<dbReference type="InterPro" id="IPR005107">
    <property type="entry name" value="CO_DH_flav_C"/>
</dbReference>
<evidence type="ECO:0000256" key="2">
    <source>
        <dbReference type="ARBA" id="ARBA00022827"/>
    </source>
</evidence>